<dbReference type="Proteomes" id="UP000224460">
    <property type="component" value="Unassembled WGS sequence"/>
</dbReference>
<proteinExistence type="predicted"/>
<reference evidence="1" key="1">
    <citation type="submission" date="2017-10" db="EMBL/GenBank/DDBJ databases">
        <title>Genome sequence of cellulolytic Lachnospiraceae bacterium XHS1971 isolated from hotspring sediment.</title>
        <authorList>
            <person name="Vasudevan G."/>
            <person name="Joshi A.J."/>
            <person name="Hivarkar S."/>
            <person name="Lanjekar V.B."/>
            <person name="Dhakephalkar P.K."/>
            <person name="Dagar S."/>
        </authorList>
    </citation>
    <scope>NUCLEOTIDE SEQUENCE</scope>
    <source>
        <strain evidence="1">XHS1971</strain>
    </source>
</reference>
<protein>
    <submittedName>
        <fullName evidence="1">Uncharacterized protein</fullName>
    </submittedName>
</protein>
<gene>
    <name evidence="1" type="ORF">CS063_12730</name>
</gene>
<comment type="caution">
    <text evidence="1">The sequence shown here is derived from an EMBL/GenBank/DDBJ whole genome shotgun (WGS) entry which is preliminary data.</text>
</comment>
<dbReference type="EMBL" id="PEDL01000015">
    <property type="protein sequence ID" value="PHV70005.1"/>
    <property type="molecule type" value="Genomic_DNA"/>
</dbReference>
<sequence length="395" mass="44447">MTKKLFYEDGYLTLFEAQVIACETHSEGYSVVLDKTAFYPEGGGQPSDTGTLGEARVNYVFVKEGIIYHIVDKALEVGTKIKGNIDFNRRFDYMQQHTGEHIISGLVNQLYGYNNVGFHLSEEYMTADFDGELAKEQISEIERRANEGIYKNIKVLTQFYQKEDIEQLSYRSKIELPGEVRLVTIEGYDNCACCGIHVAYTGEVGMIKIISAERHRGGMRFTILCGKRALKGYTKKQEIIAELMGLLSTKEDLLPTYIKKLQEELGATKQKLASYRQQALEMKAKEVAKVKSGPICLLEEELVGEEVRKMCLALCEETDEVCLVLSGEGEMLRYALGAKGKDVRSLCRELNKEFSGKGGGQQELCQGSLVGTFETIKDFIEGRLLRCMDEKREGI</sequence>
<organism evidence="1 2">
    <name type="scientific">Sporanaerobium hydrogeniformans</name>
    <dbReference type="NCBI Taxonomy" id="3072179"/>
    <lineage>
        <taxon>Bacteria</taxon>
        <taxon>Bacillati</taxon>
        <taxon>Bacillota</taxon>
        <taxon>Clostridia</taxon>
        <taxon>Lachnospirales</taxon>
        <taxon>Lachnospiraceae</taxon>
        <taxon>Sporanaerobium</taxon>
    </lineage>
</organism>
<name>A0AC61D9V3_9FIRM</name>
<accession>A0AC61D9V3</accession>
<evidence type="ECO:0000313" key="1">
    <source>
        <dbReference type="EMBL" id="PHV70005.1"/>
    </source>
</evidence>
<keyword evidence="2" id="KW-1185">Reference proteome</keyword>
<evidence type="ECO:0000313" key="2">
    <source>
        <dbReference type="Proteomes" id="UP000224460"/>
    </source>
</evidence>